<evidence type="ECO:0000313" key="4">
    <source>
        <dbReference type="Proteomes" id="UP000216438"/>
    </source>
</evidence>
<dbReference type="AlphaFoldDB" id="A0A249DXQ3"/>
<dbReference type="OrthoDB" id="7441206at2"/>
<dbReference type="InterPro" id="IPR024071">
    <property type="entry name" value="S-Me-THD_C_sf"/>
</dbReference>
<dbReference type="InterPro" id="IPR048350">
    <property type="entry name" value="S-Me-THD-like_C"/>
</dbReference>
<dbReference type="Gene3D" id="2.40.390.10">
    <property type="entry name" value="CV3147-like"/>
    <property type="match status" value="1"/>
</dbReference>
<dbReference type="SUPFAM" id="SSF160991">
    <property type="entry name" value="CV3147-like"/>
    <property type="match status" value="1"/>
</dbReference>
<dbReference type="InterPro" id="IPR010318">
    <property type="entry name" value="S-Me-THD_N"/>
</dbReference>
<evidence type="ECO:0000259" key="2">
    <source>
        <dbReference type="Pfam" id="PF20906"/>
    </source>
</evidence>
<reference evidence="4" key="1">
    <citation type="submission" date="2016-06" db="EMBL/GenBank/DDBJ databases">
        <authorList>
            <person name="Chen W."/>
            <person name="Hasegawa D.K."/>
        </authorList>
    </citation>
    <scope>NUCLEOTIDE SEQUENCE [LARGE SCALE GENOMIC DNA]</scope>
    <source>
        <strain evidence="4">MEAM1</strain>
    </source>
</reference>
<feature type="domain" description="S-Me-THD-like C-terminal" evidence="2">
    <location>
        <begin position="166"/>
        <end position="354"/>
    </location>
</feature>
<proteinExistence type="predicted"/>
<dbReference type="InterPro" id="IPR027479">
    <property type="entry name" value="S-Me-THD_N_sf"/>
</dbReference>
<gene>
    <name evidence="3" type="ORF">BA171_04380</name>
</gene>
<feature type="domain" description="S-Me-THD N-terminal" evidence="1">
    <location>
        <begin position="8"/>
        <end position="163"/>
    </location>
</feature>
<reference evidence="3 4" key="2">
    <citation type="submission" date="2017-09" db="EMBL/GenBank/DDBJ databases">
        <title>The genome of whitefly Bemisia tabaci, a global crop pest, provides novel insights into virus transmission, host adaptation and insecticide resistance.</title>
        <authorList>
            <person name="Kaur N."/>
            <person name="Kliot A."/>
            <person name="Pinheiro P.V."/>
            <person name="Luan J."/>
            <person name="Zheng Y."/>
            <person name="Liu W."/>
            <person name="Sun H."/>
            <person name="Yang X."/>
            <person name="Xu Y."/>
            <person name="Luo Y."/>
            <person name="Kruse A."/>
            <person name="Fisher T.W."/>
            <person name="Nelson D.R."/>
            <person name="Elimelech M."/>
            <person name="MacCoss M."/>
            <person name="Johnson R."/>
            <person name="Cohen E."/>
            <person name="Hunter W.B."/>
            <person name="Brown J.K."/>
            <person name="Jander G."/>
            <person name="Cilia M."/>
            <person name="Douglas A.E."/>
            <person name="Ghanim M."/>
            <person name="Simmons A.M."/>
            <person name="Wintermantel W.M."/>
            <person name="Ling K.-S."/>
            <person name="Fei Z."/>
        </authorList>
    </citation>
    <scope>NUCLEOTIDE SEQUENCE [LARGE SCALE GENOMIC DNA]</scope>
    <source>
        <strain evidence="3 4">MEAM1</strain>
    </source>
</reference>
<name>A0A249DXQ3_9ENTR</name>
<organism evidence="3 4">
    <name type="scientific">Candidatus Hamiltonella defensa</name>
    <name type="common">Bemisia tabaci</name>
    <dbReference type="NCBI Taxonomy" id="672795"/>
    <lineage>
        <taxon>Bacteria</taxon>
        <taxon>Pseudomonadati</taxon>
        <taxon>Pseudomonadota</taxon>
        <taxon>Gammaproteobacteria</taxon>
        <taxon>Enterobacterales</taxon>
        <taxon>Enterobacteriaceae</taxon>
        <taxon>aphid secondary symbionts</taxon>
        <taxon>Candidatus Williamhamiltonella</taxon>
    </lineage>
</organism>
<accession>A0A249DXQ3</accession>
<sequence>MTWLDLEAIEHISYGASVLASGGGGDPYIGKIMAQQVIQQHGPIRLLDSEVFQPHELLLSTGMIGSPTVMVEKIPNGEESIVACQCMEKHLGRTIAGIYPIEAGGINSLLPLATACRLGLPVVDVDGMGRAFPEFQMTTFYLDGINASTFIIADEKLNTVLVDAIDSHQAEKFARAVTVKMGGAAIFAASPISPTQARNSGIKGTISFMRHIGKRMEQARAARENLVDTLVGLLRGHVLFRGKAIRVNQRSEDGFTRGIAIFTGVDENVGGRFEVLFQNEYLLAKQEEIPLCITPDLIILLDEDTGLPVLAERLSYGMRVVVIGAPADDKWRTSRGIEVCGPGYFNYPDDYKPVEMLAMSPKGAI</sequence>
<dbReference type="Pfam" id="PF20906">
    <property type="entry name" value="S-Me-THD_C"/>
    <property type="match status" value="1"/>
</dbReference>
<evidence type="ECO:0000259" key="1">
    <source>
        <dbReference type="Pfam" id="PF06032"/>
    </source>
</evidence>
<dbReference type="EMBL" id="CP016303">
    <property type="protein sequence ID" value="ASX26324.1"/>
    <property type="molecule type" value="Genomic_DNA"/>
</dbReference>
<evidence type="ECO:0000313" key="3">
    <source>
        <dbReference type="EMBL" id="ASX26324.1"/>
    </source>
</evidence>
<protein>
    <submittedName>
        <fullName evidence="3">Uncharacterized protein</fullName>
    </submittedName>
</protein>
<dbReference type="Gene3D" id="3.40.1610.10">
    <property type="entry name" value="CV3147-like domain"/>
    <property type="match status" value="1"/>
</dbReference>
<dbReference type="Pfam" id="PF06032">
    <property type="entry name" value="S-Me-THD_N"/>
    <property type="match status" value="1"/>
</dbReference>
<dbReference type="Proteomes" id="UP000216438">
    <property type="component" value="Chromosome"/>
</dbReference>
<dbReference type="RefSeq" id="WP_016857096.1">
    <property type="nucleotide sequence ID" value="NZ_CP016303.1"/>
</dbReference>